<organism evidence="3">
    <name type="scientific">Aphanomyces stellatus</name>
    <dbReference type="NCBI Taxonomy" id="120398"/>
    <lineage>
        <taxon>Eukaryota</taxon>
        <taxon>Sar</taxon>
        <taxon>Stramenopiles</taxon>
        <taxon>Oomycota</taxon>
        <taxon>Saprolegniomycetes</taxon>
        <taxon>Saprolegniales</taxon>
        <taxon>Verrucalvaceae</taxon>
        <taxon>Aphanomyces</taxon>
    </lineage>
</organism>
<protein>
    <submittedName>
        <fullName evidence="3">Uncharacterized protein</fullName>
    </submittedName>
</protein>
<feature type="transmembrane region" description="Helical" evidence="2">
    <location>
        <begin position="251"/>
        <end position="271"/>
    </location>
</feature>
<keyword evidence="2" id="KW-0472">Membrane</keyword>
<dbReference type="OrthoDB" id="57629at2759"/>
<keyword evidence="2" id="KW-1133">Transmembrane helix</keyword>
<feature type="region of interest" description="Disordered" evidence="1">
    <location>
        <begin position="1"/>
        <end position="27"/>
    </location>
</feature>
<comment type="caution">
    <text evidence="3">The sequence shown here is derived from an EMBL/GenBank/DDBJ whole genome shotgun (WGS) entry which is preliminary data.</text>
</comment>
<reference evidence="3" key="1">
    <citation type="submission" date="2019-06" db="EMBL/GenBank/DDBJ databases">
        <title>Genomics analysis of Aphanomyces spp. identifies a new class of oomycete effector associated with host adaptation.</title>
        <authorList>
            <person name="Gaulin E."/>
        </authorList>
    </citation>
    <scope>NUCLEOTIDE SEQUENCE</scope>
    <source>
        <strain evidence="3">CBS 578.67</strain>
    </source>
</reference>
<sequence length="288" mass="29968">ATPTNEACTSAPTPVPTPTLETTSTPTTTPISKWSCVNGFSFPMKIASDGNIECWSNNGRECYVSANCAAVASSNTKPPTTLVCGCKLLALLGYTGYNDPNHWCNAGKTALGASPPNEVCTSVPTTTIATPIPSTTPIPQWTCIKGLASPMKIASDGNIECWSNDGKNCAWNVNCDALVASNTEPKAPLVCGCKHLAVWGSTGYNNATHWCNMAKAALGASPTNEACTVAPTPAKVLNMAAAAPTAPNNTLLVFASMLTGAGLALAAVALNNYRRRIPSTKEERQTML</sequence>
<feature type="compositionally biased region" description="Low complexity" evidence="1">
    <location>
        <begin position="18"/>
        <end position="27"/>
    </location>
</feature>
<dbReference type="AlphaFoldDB" id="A0A6A4ZXS1"/>
<evidence type="ECO:0000256" key="2">
    <source>
        <dbReference type="SAM" id="Phobius"/>
    </source>
</evidence>
<gene>
    <name evidence="3" type="ORF">As57867_003854</name>
</gene>
<proteinExistence type="predicted"/>
<name>A0A6A4ZXS1_9STRA</name>
<keyword evidence="2" id="KW-0812">Transmembrane</keyword>
<dbReference type="EMBL" id="VJMH01000789">
    <property type="protein sequence ID" value="KAF0714438.1"/>
    <property type="molecule type" value="Genomic_DNA"/>
</dbReference>
<feature type="non-terminal residue" evidence="3">
    <location>
        <position position="1"/>
    </location>
</feature>
<evidence type="ECO:0000256" key="1">
    <source>
        <dbReference type="SAM" id="MobiDB-lite"/>
    </source>
</evidence>
<evidence type="ECO:0000313" key="3">
    <source>
        <dbReference type="EMBL" id="KAF0714438.1"/>
    </source>
</evidence>
<feature type="compositionally biased region" description="Polar residues" evidence="1">
    <location>
        <begin position="1"/>
        <end position="11"/>
    </location>
</feature>
<accession>A0A6A4ZXS1</accession>